<keyword evidence="3" id="KW-1185">Reference proteome</keyword>
<dbReference type="Gene3D" id="3.20.20.100">
    <property type="entry name" value="NADP-dependent oxidoreductase domain"/>
    <property type="match status" value="1"/>
</dbReference>
<protein>
    <submittedName>
        <fullName evidence="2">Glyoxal reductase</fullName>
        <ecNumber evidence="2">1.1.1.-</ecNumber>
    </submittedName>
</protein>
<dbReference type="SUPFAM" id="SSF51430">
    <property type="entry name" value="NAD(P)-linked oxidoreductase"/>
    <property type="match status" value="1"/>
</dbReference>
<dbReference type="OrthoDB" id="9804790at2"/>
<dbReference type="EC" id="1.1.1.-" evidence="2"/>
<reference evidence="2 3" key="1">
    <citation type="submission" date="2019-02" db="EMBL/GenBank/DDBJ databases">
        <title>Deep-cultivation of Planctomycetes and their phenomic and genomic characterization uncovers novel biology.</title>
        <authorList>
            <person name="Wiegand S."/>
            <person name="Jogler M."/>
            <person name="Boedeker C."/>
            <person name="Pinto D."/>
            <person name="Vollmers J."/>
            <person name="Rivas-Marin E."/>
            <person name="Kohn T."/>
            <person name="Peeters S.H."/>
            <person name="Heuer A."/>
            <person name="Rast P."/>
            <person name="Oberbeckmann S."/>
            <person name="Bunk B."/>
            <person name="Jeske O."/>
            <person name="Meyerdierks A."/>
            <person name="Storesund J.E."/>
            <person name="Kallscheuer N."/>
            <person name="Luecker S."/>
            <person name="Lage O.M."/>
            <person name="Pohl T."/>
            <person name="Merkel B.J."/>
            <person name="Hornburger P."/>
            <person name="Mueller R.-W."/>
            <person name="Bruemmer F."/>
            <person name="Labrenz M."/>
            <person name="Spormann A.M."/>
            <person name="Op den Camp H."/>
            <person name="Overmann J."/>
            <person name="Amann R."/>
            <person name="Jetten M.S.M."/>
            <person name="Mascher T."/>
            <person name="Medema M.H."/>
            <person name="Devos D.P."/>
            <person name="Kaster A.-K."/>
            <person name="Ovreas L."/>
            <person name="Rohde M."/>
            <person name="Galperin M.Y."/>
            <person name="Jogler C."/>
        </authorList>
    </citation>
    <scope>NUCLEOTIDE SEQUENCE [LARGE SCALE GENOMIC DNA]</scope>
    <source>
        <strain evidence="2 3">Q31a</strain>
    </source>
</reference>
<dbReference type="InterPro" id="IPR023210">
    <property type="entry name" value="NADP_OxRdtase_dom"/>
</dbReference>
<evidence type="ECO:0000259" key="1">
    <source>
        <dbReference type="Pfam" id="PF00248"/>
    </source>
</evidence>
<dbReference type="PRINTS" id="PR00069">
    <property type="entry name" value="ALDKETRDTASE"/>
</dbReference>
<evidence type="ECO:0000313" key="2">
    <source>
        <dbReference type="EMBL" id="QDV26050.1"/>
    </source>
</evidence>
<dbReference type="Pfam" id="PF00248">
    <property type="entry name" value="Aldo_ket_red"/>
    <property type="match status" value="1"/>
</dbReference>
<feature type="domain" description="NADP-dependent oxidoreductase" evidence="1">
    <location>
        <begin position="1"/>
        <end position="166"/>
    </location>
</feature>
<accession>A0A518GC04</accession>
<dbReference type="GO" id="GO:0016491">
    <property type="term" value="F:oxidoreductase activity"/>
    <property type="evidence" value="ECO:0007669"/>
    <property type="project" value="UniProtKB-KW"/>
</dbReference>
<organism evidence="2 3">
    <name type="scientific">Aureliella helgolandensis</name>
    <dbReference type="NCBI Taxonomy" id="2527968"/>
    <lineage>
        <taxon>Bacteria</taxon>
        <taxon>Pseudomonadati</taxon>
        <taxon>Planctomycetota</taxon>
        <taxon>Planctomycetia</taxon>
        <taxon>Pirellulales</taxon>
        <taxon>Pirellulaceae</taxon>
        <taxon>Aureliella</taxon>
    </lineage>
</organism>
<sequence length="170" mass="18600">MGVDRIDSYLLHGPSRGAGLGVEDWAAWQAMEQIHESGRARLLGVSNVSLDQLEILCKDAKVKPRFVQNRCFAVSGWDRAVRVFCKTNGIVYQGFSLLTANRGAMASRQLATFAQRHGCSPAQIIFRFAIDVGMIPLTGTTDAQHMQSDLGVLAMQLQADEIEAIECMTG</sequence>
<keyword evidence="2" id="KW-0560">Oxidoreductase</keyword>
<name>A0A518GC04_9BACT</name>
<dbReference type="AlphaFoldDB" id="A0A518GC04"/>
<dbReference type="InterPro" id="IPR036812">
    <property type="entry name" value="NAD(P)_OxRdtase_dom_sf"/>
</dbReference>
<dbReference type="InterPro" id="IPR020471">
    <property type="entry name" value="AKR"/>
</dbReference>
<dbReference type="EMBL" id="CP036298">
    <property type="protein sequence ID" value="QDV26050.1"/>
    <property type="molecule type" value="Genomic_DNA"/>
</dbReference>
<dbReference type="KEGG" id="ahel:Q31a_44210"/>
<proteinExistence type="predicted"/>
<evidence type="ECO:0000313" key="3">
    <source>
        <dbReference type="Proteomes" id="UP000318017"/>
    </source>
</evidence>
<dbReference type="PANTHER" id="PTHR43827">
    <property type="entry name" value="2,5-DIKETO-D-GLUCONIC ACID REDUCTASE"/>
    <property type="match status" value="1"/>
</dbReference>
<dbReference type="Proteomes" id="UP000318017">
    <property type="component" value="Chromosome"/>
</dbReference>
<gene>
    <name evidence="2" type="primary">yvgN</name>
    <name evidence="2" type="ORF">Q31a_44210</name>
</gene>
<dbReference type="PANTHER" id="PTHR43827:SF8">
    <property type="entry name" value="ALDO_KETO REDUCTASE FAMILY PROTEIN"/>
    <property type="match status" value="1"/>
</dbReference>